<dbReference type="OrthoDB" id="3268221at2759"/>
<proteinExistence type="predicted"/>
<feature type="region of interest" description="Disordered" evidence="2">
    <location>
        <begin position="292"/>
        <end position="609"/>
    </location>
</feature>
<accession>A0A0C2Z9Y3</accession>
<feature type="region of interest" description="Disordered" evidence="2">
    <location>
        <begin position="622"/>
        <end position="669"/>
    </location>
</feature>
<dbReference type="AlphaFoldDB" id="A0A0C2Z9Y3"/>
<evidence type="ECO:0000313" key="3">
    <source>
        <dbReference type="EMBL" id="KIM49942.1"/>
    </source>
</evidence>
<dbReference type="Proteomes" id="UP000053424">
    <property type="component" value="Unassembled WGS sequence"/>
</dbReference>
<reference evidence="3 4" key="1">
    <citation type="submission" date="2014-04" db="EMBL/GenBank/DDBJ databases">
        <authorList>
            <consortium name="DOE Joint Genome Institute"/>
            <person name="Kuo A."/>
            <person name="Gay G."/>
            <person name="Dore J."/>
            <person name="Kohler A."/>
            <person name="Nagy L.G."/>
            <person name="Floudas D."/>
            <person name="Copeland A."/>
            <person name="Barry K.W."/>
            <person name="Cichocki N."/>
            <person name="Veneault-Fourrey C."/>
            <person name="LaButti K."/>
            <person name="Lindquist E.A."/>
            <person name="Lipzen A."/>
            <person name="Lundell T."/>
            <person name="Morin E."/>
            <person name="Murat C."/>
            <person name="Sun H."/>
            <person name="Tunlid A."/>
            <person name="Henrissat B."/>
            <person name="Grigoriev I.V."/>
            <person name="Hibbett D.S."/>
            <person name="Martin F."/>
            <person name="Nordberg H.P."/>
            <person name="Cantor M.N."/>
            <person name="Hua S.X."/>
        </authorList>
    </citation>
    <scope>NUCLEOTIDE SEQUENCE [LARGE SCALE GENOMIC DNA]</scope>
    <source>
        <strain evidence="4">h7</strain>
    </source>
</reference>
<dbReference type="EMBL" id="KN831768">
    <property type="protein sequence ID" value="KIM49942.1"/>
    <property type="molecule type" value="Genomic_DNA"/>
</dbReference>
<feature type="compositionally biased region" description="Pro residues" evidence="2">
    <location>
        <begin position="65"/>
        <end position="83"/>
    </location>
</feature>
<gene>
    <name evidence="3" type="ORF">M413DRAFT_439058</name>
</gene>
<feature type="coiled-coil region" evidence="1">
    <location>
        <begin position="205"/>
        <end position="274"/>
    </location>
</feature>
<organism evidence="3 4">
    <name type="scientific">Hebeloma cylindrosporum</name>
    <dbReference type="NCBI Taxonomy" id="76867"/>
    <lineage>
        <taxon>Eukaryota</taxon>
        <taxon>Fungi</taxon>
        <taxon>Dikarya</taxon>
        <taxon>Basidiomycota</taxon>
        <taxon>Agaricomycotina</taxon>
        <taxon>Agaricomycetes</taxon>
        <taxon>Agaricomycetidae</taxon>
        <taxon>Agaricales</taxon>
        <taxon>Agaricineae</taxon>
        <taxon>Hymenogastraceae</taxon>
        <taxon>Hebeloma</taxon>
    </lineage>
</organism>
<feature type="compositionally biased region" description="Basic and acidic residues" evidence="2">
    <location>
        <begin position="340"/>
        <end position="356"/>
    </location>
</feature>
<feature type="region of interest" description="Disordered" evidence="2">
    <location>
        <begin position="129"/>
        <end position="172"/>
    </location>
</feature>
<keyword evidence="1" id="KW-0175">Coiled coil</keyword>
<keyword evidence="4" id="KW-1185">Reference proteome</keyword>
<feature type="compositionally biased region" description="Polar residues" evidence="2">
    <location>
        <begin position="501"/>
        <end position="514"/>
    </location>
</feature>
<feature type="compositionally biased region" description="Basic and acidic residues" evidence="2">
    <location>
        <begin position="310"/>
        <end position="321"/>
    </location>
</feature>
<reference evidence="4" key="2">
    <citation type="submission" date="2015-01" db="EMBL/GenBank/DDBJ databases">
        <title>Evolutionary Origins and Diversification of the Mycorrhizal Mutualists.</title>
        <authorList>
            <consortium name="DOE Joint Genome Institute"/>
            <consortium name="Mycorrhizal Genomics Consortium"/>
            <person name="Kohler A."/>
            <person name="Kuo A."/>
            <person name="Nagy L.G."/>
            <person name="Floudas D."/>
            <person name="Copeland A."/>
            <person name="Barry K.W."/>
            <person name="Cichocki N."/>
            <person name="Veneault-Fourrey C."/>
            <person name="LaButti K."/>
            <person name="Lindquist E.A."/>
            <person name="Lipzen A."/>
            <person name="Lundell T."/>
            <person name="Morin E."/>
            <person name="Murat C."/>
            <person name="Riley R."/>
            <person name="Ohm R."/>
            <person name="Sun H."/>
            <person name="Tunlid A."/>
            <person name="Henrissat B."/>
            <person name="Grigoriev I.V."/>
            <person name="Hibbett D.S."/>
            <person name="Martin F."/>
        </authorList>
    </citation>
    <scope>NUCLEOTIDE SEQUENCE [LARGE SCALE GENOMIC DNA]</scope>
    <source>
        <strain evidence="4">h7</strain>
    </source>
</reference>
<evidence type="ECO:0000256" key="2">
    <source>
        <dbReference type="SAM" id="MobiDB-lite"/>
    </source>
</evidence>
<feature type="compositionally biased region" description="Pro residues" evidence="2">
    <location>
        <begin position="411"/>
        <end position="423"/>
    </location>
</feature>
<dbReference type="HOGENOM" id="CLU_338322_0_0_1"/>
<evidence type="ECO:0000256" key="1">
    <source>
        <dbReference type="SAM" id="Coils"/>
    </source>
</evidence>
<feature type="compositionally biased region" description="Basic and acidic residues" evidence="2">
    <location>
        <begin position="521"/>
        <end position="552"/>
    </location>
</feature>
<feature type="compositionally biased region" description="Polar residues" evidence="2">
    <location>
        <begin position="560"/>
        <end position="570"/>
    </location>
</feature>
<feature type="compositionally biased region" description="Pro residues" evidence="2">
    <location>
        <begin position="486"/>
        <end position="500"/>
    </location>
</feature>
<feature type="compositionally biased region" description="Basic and acidic residues" evidence="2">
    <location>
        <begin position="1"/>
        <end position="13"/>
    </location>
</feature>
<protein>
    <submittedName>
        <fullName evidence="3">Uncharacterized protein</fullName>
    </submittedName>
</protein>
<dbReference type="STRING" id="686832.A0A0C2Z9Y3"/>
<sequence length="841" mass="92443">MDGHYLEEGEHAKPVYYPPAKPIANAHENMADSHPPQHLTNTPPHFPLPDLPPNDDVRSYRGHATPPPIPPVPPKPSAPPRSFPPSKDENGDVRSRPEAFSTSKKAKRSSSKAFARRLLEELDSLQYEHSSYQSHHIHNEDDSLPRASSPTNSHPSRPRHRSYSRARSSSESMSALLVITTERLAQETARANGAEREAAEVLAVFKTTHEAKARLEKEINRVREELGLYKIQLDLAQKEIFRAQDVVNKLERQRVDAENEAVRSRDKIRKLMETRAVEQAMEEGRRLGFEEGLKQGRSLHPVPEASPPKSQERRRSARTEGNRGSVGYPKSESSGSSRSSETHERVLKRTEPEVPKSTKPISQPVPSTSRPRRPSIIPPPHGTPPDVARYPKTLPVRTVTTPMDVQVPSTQPQPPQPMPPHQPPTALHSATTKPAERITVQPSAEPNEPIHPIPIHNHSPSVSHRSIVLPPDNYIPTLGPDSLISLPPPHELSQPVPPAAPSTQNPPRSRSNSRAPDVFDDDTKNEVRRYAERDRRDAPPLRARNPERDSRRYGAAVRSMSVTSRGSTRLSELDLLGPPRNGLAHGGGHDPESPSLGRRSRPRASTQPITERIVEQWRHANPEYRTPSPPASRREEIEIQPPTLANSTTSRRVPSSTVYGSRPIRSPRSRPREIIMPVPLGDPLLTPNMGRGSTGLPDAATRENHYPSQPTALNRQRTTSSATVPAIDVVTPTETTRSNLSIRTVIDPVLLTPESANLTPLPEYSAHEPAVGDSSLGLMFSPAPTGGNPSNNVPASFVSLSPIPGMGSLNSYPPGFAPSLPKDHPGGGSPDFRYSASPLAR</sequence>
<feature type="region of interest" description="Disordered" evidence="2">
    <location>
        <begin position="813"/>
        <end position="841"/>
    </location>
</feature>
<feature type="compositionally biased region" description="Low complexity" evidence="2">
    <location>
        <begin position="647"/>
        <end position="666"/>
    </location>
</feature>
<name>A0A0C2Z9Y3_HEBCY</name>
<feature type="region of interest" description="Disordered" evidence="2">
    <location>
        <begin position="1"/>
        <end position="113"/>
    </location>
</feature>
<feature type="compositionally biased region" description="Basic and acidic residues" evidence="2">
    <location>
        <begin position="86"/>
        <end position="97"/>
    </location>
</feature>
<evidence type="ECO:0000313" key="4">
    <source>
        <dbReference type="Proteomes" id="UP000053424"/>
    </source>
</evidence>